<accession>A0ABT0RLA3</accession>
<organism evidence="2 3">
    <name type="scientific">Sphingomonas alba</name>
    <dbReference type="NCBI Taxonomy" id="2908208"/>
    <lineage>
        <taxon>Bacteria</taxon>
        <taxon>Pseudomonadati</taxon>
        <taxon>Pseudomonadota</taxon>
        <taxon>Alphaproteobacteria</taxon>
        <taxon>Sphingomonadales</taxon>
        <taxon>Sphingomonadaceae</taxon>
        <taxon>Sphingomonas</taxon>
    </lineage>
</organism>
<dbReference type="SUPFAM" id="SSF141371">
    <property type="entry name" value="PilZ domain-like"/>
    <property type="match status" value="1"/>
</dbReference>
<comment type="caution">
    <text evidence="2">The sequence shown here is derived from an EMBL/GenBank/DDBJ whole genome shotgun (WGS) entry which is preliminary data.</text>
</comment>
<dbReference type="EMBL" id="JAMGBD010000001">
    <property type="protein sequence ID" value="MCL6683424.1"/>
    <property type="molecule type" value="Genomic_DNA"/>
</dbReference>
<proteinExistence type="predicted"/>
<dbReference type="RefSeq" id="WP_249847349.1">
    <property type="nucleotide sequence ID" value="NZ_JAMGBD010000001.1"/>
</dbReference>
<keyword evidence="3" id="KW-1185">Reference proteome</keyword>
<evidence type="ECO:0000259" key="1">
    <source>
        <dbReference type="Pfam" id="PF07238"/>
    </source>
</evidence>
<protein>
    <submittedName>
        <fullName evidence="2">PilZ domain-containing protein</fullName>
    </submittedName>
</protein>
<dbReference type="Pfam" id="PF07238">
    <property type="entry name" value="PilZ"/>
    <property type="match status" value="1"/>
</dbReference>
<evidence type="ECO:0000313" key="2">
    <source>
        <dbReference type="EMBL" id="MCL6683424.1"/>
    </source>
</evidence>
<evidence type="ECO:0000313" key="3">
    <source>
        <dbReference type="Proteomes" id="UP001165363"/>
    </source>
</evidence>
<sequence>MSSVIALDSLIKRADRHEVNVAALAFRLDGTSLGVTIRNISYNGCLILADAAFAIGEKLRLAIPRMGEIRAQVRWSSNEGKAGACFILEEIRPDEPHLPAKAGTWFSTSSG</sequence>
<feature type="domain" description="PilZ" evidence="1">
    <location>
        <begin position="16"/>
        <end position="83"/>
    </location>
</feature>
<dbReference type="InterPro" id="IPR009875">
    <property type="entry name" value="PilZ_domain"/>
</dbReference>
<gene>
    <name evidence="2" type="ORF">LZ536_05830</name>
</gene>
<reference evidence="2" key="1">
    <citation type="submission" date="2022-05" db="EMBL/GenBank/DDBJ databases">
        <authorList>
            <person name="Jo J.-H."/>
            <person name="Im W.-T."/>
        </authorList>
    </citation>
    <scope>NUCLEOTIDE SEQUENCE</scope>
    <source>
        <strain evidence="2">SE158</strain>
    </source>
</reference>
<dbReference type="Proteomes" id="UP001165363">
    <property type="component" value="Unassembled WGS sequence"/>
</dbReference>
<name>A0ABT0RLA3_9SPHN</name>